<sequence>MEGVYVSDYDGIHPDILNKYHGVAGRENPRAPGNGAGHAEDDVFSEVADQIEENQQSNIRHEGVDPSRK</sequence>
<evidence type="ECO:0000313" key="2">
    <source>
        <dbReference type="EMBL" id="KIM92303.1"/>
    </source>
</evidence>
<proteinExistence type="predicted"/>
<name>A0A0C3C0E1_PILCF</name>
<reference evidence="2 3" key="1">
    <citation type="submission" date="2014-04" db="EMBL/GenBank/DDBJ databases">
        <authorList>
            <consortium name="DOE Joint Genome Institute"/>
            <person name="Kuo A."/>
            <person name="Tarkka M."/>
            <person name="Buscot F."/>
            <person name="Kohler A."/>
            <person name="Nagy L.G."/>
            <person name="Floudas D."/>
            <person name="Copeland A."/>
            <person name="Barry K.W."/>
            <person name="Cichocki N."/>
            <person name="Veneault-Fourrey C."/>
            <person name="LaButti K."/>
            <person name="Lindquist E.A."/>
            <person name="Lipzen A."/>
            <person name="Lundell T."/>
            <person name="Morin E."/>
            <person name="Murat C."/>
            <person name="Sun H."/>
            <person name="Tunlid A."/>
            <person name="Henrissat B."/>
            <person name="Grigoriev I.V."/>
            <person name="Hibbett D.S."/>
            <person name="Martin F."/>
            <person name="Nordberg H.P."/>
            <person name="Cantor M.N."/>
            <person name="Hua S.X."/>
        </authorList>
    </citation>
    <scope>NUCLEOTIDE SEQUENCE [LARGE SCALE GENOMIC DNA]</scope>
    <source>
        <strain evidence="2 3">F 1598</strain>
    </source>
</reference>
<dbReference type="EMBL" id="KN832970">
    <property type="protein sequence ID" value="KIM92303.1"/>
    <property type="molecule type" value="Genomic_DNA"/>
</dbReference>
<reference evidence="3" key="2">
    <citation type="submission" date="2015-01" db="EMBL/GenBank/DDBJ databases">
        <title>Evolutionary Origins and Diversification of the Mycorrhizal Mutualists.</title>
        <authorList>
            <consortium name="DOE Joint Genome Institute"/>
            <consortium name="Mycorrhizal Genomics Consortium"/>
            <person name="Kohler A."/>
            <person name="Kuo A."/>
            <person name="Nagy L.G."/>
            <person name="Floudas D."/>
            <person name="Copeland A."/>
            <person name="Barry K.W."/>
            <person name="Cichocki N."/>
            <person name="Veneault-Fourrey C."/>
            <person name="LaButti K."/>
            <person name="Lindquist E.A."/>
            <person name="Lipzen A."/>
            <person name="Lundell T."/>
            <person name="Morin E."/>
            <person name="Murat C."/>
            <person name="Riley R."/>
            <person name="Ohm R."/>
            <person name="Sun H."/>
            <person name="Tunlid A."/>
            <person name="Henrissat B."/>
            <person name="Grigoriev I.V."/>
            <person name="Hibbett D.S."/>
            <person name="Martin F."/>
        </authorList>
    </citation>
    <scope>NUCLEOTIDE SEQUENCE [LARGE SCALE GENOMIC DNA]</scope>
    <source>
        <strain evidence="3">F 1598</strain>
    </source>
</reference>
<dbReference type="InParanoid" id="A0A0C3C0E1"/>
<keyword evidence="3" id="KW-1185">Reference proteome</keyword>
<feature type="compositionally biased region" description="Basic and acidic residues" evidence="1">
    <location>
        <begin position="59"/>
        <end position="69"/>
    </location>
</feature>
<accession>A0A0C3C0E1</accession>
<feature type="region of interest" description="Disordered" evidence="1">
    <location>
        <begin position="23"/>
        <end position="69"/>
    </location>
</feature>
<dbReference type="AlphaFoldDB" id="A0A0C3C0E1"/>
<dbReference type="OrthoDB" id="3353107at2759"/>
<organism evidence="2 3">
    <name type="scientific">Piloderma croceum (strain F 1598)</name>
    <dbReference type="NCBI Taxonomy" id="765440"/>
    <lineage>
        <taxon>Eukaryota</taxon>
        <taxon>Fungi</taxon>
        <taxon>Dikarya</taxon>
        <taxon>Basidiomycota</taxon>
        <taxon>Agaricomycotina</taxon>
        <taxon>Agaricomycetes</taxon>
        <taxon>Agaricomycetidae</taxon>
        <taxon>Atheliales</taxon>
        <taxon>Atheliaceae</taxon>
        <taxon>Piloderma</taxon>
    </lineage>
</organism>
<gene>
    <name evidence="2" type="ORF">PILCRDRAFT_368</name>
</gene>
<evidence type="ECO:0000256" key="1">
    <source>
        <dbReference type="SAM" id="MobiDB-lite"/>
    </source>
</evidence>
<dbReference type="Proteomes" id="UP000054166">
    <property type="component" value="Unassembled WGS sequence"/>
</dbReference>
<evidence type="ECO:0000313" key="3">
    <source>
        <dbReference type="Proteomes" id="UP000054166"/>
    </source>
</evidence>
<dbReference type="HOGENOM" id="CLU_2776780_0_0_1"/>
<protein>
    <submittedName>
        <fullName evidence="2">Uncharacterized protein</fullName>
    </submittedName>
</protein>